<evidence type="ECO:0000313" key="7">
    <source>
        <dbReference type="Proteomes" id="UP001138686"/>
    </source>
</evidence>
<protein>
    <submittedName>
        <fullName evidence="6">Geranylgeranylglycerol-phosphate geranylgeranyltransferase</fullName>
    </submittedName>
</protein>
<feature type="transmembrane region" description="Helical" evidence="5">
    <location>
        <begin position="250"/>
        <end position="270"/>
    </location>
</feature>
<evidence type="ECO:0000313" key="6">
    <source>
        <dbReference type="EMBL" id="MBW2937622.1"/>
    </source>
</evidence>
<reference evidence="6" key="1">
    <citation type="submission" date="2021-07" db="EMBL/GenBank/DDBJ databases">
        <title>Aureisphaera sp. CAU 1614 isolated from sea sediment.</title>
        <authorList>
            <person name="Kim W."/>
        </authorList>
    </citation>
    <scope>NUCLEOTIDE SEQUENCE</scope>
    <source>
        <strain evidence="6">CAU 1614</strain>
    </source>
</reference>
<evidence type="ECO:0000256" key="2">
    <source>
        <dbReference type="ARBA" id="ARBA00022692"/>
    </source>
</evidence>
<dbReference type="Proteomes" id="UP001138686">
    <property type="component" value="Unassembled WGS sequence"/>
</dbReference>
<dbReference type="EMBL" id="JAHWDP010000002">
    <property type="protein sequence ID" value="MBW2937622.1"/>
    <property type="molecule type" value="Genomic_DNA"/>
</dbReference>
<dbReference type="GO" id="GO:0016020">
    <property type="term" value="C:membrane"/>
    <property type="evidence" value="ECO:0007669"/>
    <property type="project" value="UniProtKB-SubCell"/>
</dbReference>
<feature type="transmembrane region" description="Helical" evidence="5">
    <location>
        <begin position="9"/>
        <end position="27"/>
    </location>
</feature>
<evidence type="ECO:0000256" key="1">
    <source>
        <dbReference type="ARBA" id="ARBA00004141"/>
    </source>
</evidence>
<keyword evidence="4 5" id="KW-0472">Membrane</keyword>
<comment type="subcellular location">
    <subcellularLocation>
        <location evidence="1">Membrane</location>
        <topology evidence="1">Multi-pass membrane protein</topology>
    </subcellularLocation>
</comment>
<dbReference type="RefSeq" id="WP_219052040.1">
    <property type="nucleotide sequence ID" value="NZ_JAHWDP010000002.1"/>
</dbReference>
<gene>
    <name evidence="6" type="ORF">KXJ69_05860</name>
</gene>
<dbReference type="NCBIfam" id="NF009512">
    <property type="entry name" value="PRK12872.1-1"/>
    <property type="match status" value="1"/>
</dbReference>
<dbReference type="Pfam" id="PF01040">
    <property type="entry name" value="UbiA"/>
    <property type="match status" value="1"/>
</dbReference>
<evidence type="ECO:0000256" key="5">
    <source>
        <dbReference type="SAM" id="Phobius"/>
    </source>
</evidence>
<dbReference type="AlphaFoldDB" id="A0A9X1JYK9"/>
<dbReference type="PANTHER" id="PTHR42723">
    <property type="entry name" value="CHLOROPHYLL SYNTHASE"/>
    <property type="match status" value="1"/>
</dbReference>
<dbReference type="PANTHER" id="PTHR42723:SF1">
    <property type="entry name" value="CHLOROPHYLL SYNTHASE, CHLOROPLASTIC"/>
    <property type="match status" value="1"/>
</dbReference>
<dbReference type="InterPro" id="IPR000537">
    <property type="entry name" value="UbiA_prenyltransferase"/>
</dbReference>
<dbReference type="GO" id="GO:0016765">
    <property type="term" value="F:transferase activity, transferring alkyl or aryl (other than methyl) groups"/>
    <property type="evidence" value="ECO:0007669"/>
    <property type="project" value="InterPro"/>
</dbReference>
<feature type="transmembrane region" description="Helical" evidence="5">
    <location>
        <begin position="223"/>
        <end position="244"/>
    </location>
</feature>
<accession>A0A9X1JYK9</accession>
<feature type="transmembrane region" description="Helical" evidence="5">
    <location>
        <begin position="171"/>
        <end position="190"/>
    </location>
</feature>
<keyword evidence="3 5" id="KW-1133">Transmembrane helix</keyword>
<feature type="transmembrane region" description="Helical" evidence="5">
    <location>
        <begin position="282"/>
        <end position="302"/>
    </location>
</feature>
<feature type="transmembrane region" description="Helical" evidence="5">
    <location>
        <begin position="39"/>
        <end position="58"/>
    </location>
</feature>
<dbReference type="CDD" id="cd13961">
    <property type="entry name" value="PT_UbiA_DGGGPS"/>
    <property type="match status" value="1"/>
</dbReference>
<comment type="caution">
    <text evidence="6">The sequence shown here is derived from an EMBL/GenBank/DDBJ whole genome shotgun (WGS) entry which is preliminary data.</text>
</comment>
<proteinExistence type="predicted"/>
<evidence type="ECO:0000256" key="3">
    <source>
        <dbReference type="ARBA" id="ARBA00022989"/>
    </source>
</evidence>
<keyword evidence="7" id="KW-1185">Reference proteome</keyword>
<feature type="transmembrane region" description="Helical" evidence="5">
    <location>
        <begin position="87"/>
        <end position="105"/>
    </location>
</feature>
<dbReference type="InterPro" id="IPR050475">
    <property type="entry name" value="Prenyltransferase_related"/>
</dbReference>
<feature type="transmembrane region" description="Helical" evidence="5">
    <location>
        <begin position="111"/>
        <end position="128"/>
    </location>
</feature>
<evidence type="ECO:0000256" key="4">
    <source>
        <dbReference type="ARBA" id="ARBA00023136"/>
    </source>
</evidence>
<keyword evidence="2 5" id="KW-0812">Transmembrane</keyword>
<name>A0A9X1JYK9_9FLAO</name>
<feature type="transmembrane region" description="Helical" evidence="5">
    <location>
        <begin position="135"/>
        <end position="159"/>
    </location>
</feature>
<organism evidence="6 7">
    <name type="scientific">Halomarinibacterium sedimenti</name>
    <dbReference type="NCBI Taxonomy" id="2857106"/>
    <lineage>
        <taxon>Bacteria</taxon>
        <taxon>Pseudomonadati</taxon>
        <taxon>Bacteroidota</taxon>
        <taxon>Flavobacteriia</taxon>
        <taxon>Flavobacteriales</taxon>
        <taxon>Flavobacteriaceae</taxon>
        <taxon>Halomarinibacterium</taxon>
    </lineage>
</organism>
<sequence>MAYLKIIRPINLLLIILAMVLIKYTLFEPFEVSLALTPLTFSILALATICIAAGGNVINDIQDVAIDKINKPHKLIVGKSISEKAAYNYYIFLTSIGVILGFMVSNIVQKPSLAVVFILVAALLYWYATFIKLMLLIGNLLVSVLVGFSLLIVVLFDIFPVLNELEKPLQLLLSKTVLGYAVAAFYFNFLREIVKDIQDINGDKNGERTTLPMVIGISRTTTLAFCLGIFSLFMILIFAFNNLYQHTLLLFYYIFLLGGPLLVFSIKAWSAKKSKDYKLLSLLLKVIMFLGVCSIPFYAQIIHTL</sequence>